<dbReference type="PROSITE" id="PS51390">
    <property type="entry name" value="WAP"/>
    <property type="match status" value="1"/>
</dbReference>
<dbReference type="GO" id="GO:0030414">
    <property type="term" value="F:peptidase inhibitor activity"/>
    <property type="evidence" value="ECO:0007669"/>
    <property type="project" value="InterPro"/>
</dbReference>
<evidence type="ECO:0000259" key="1">
    <source>
        <dbReference type="PROSITE" id="PS51390"/>
    </source>
</evidence>
<dbReference type="SUPFAM" id="SSF57256">
    <property type="entry name" value="Elafin-like"/>
    <property type="match status" value="1"/>
</dbReference>
<sequence length="77" mass="8452">TDTWCISLGTKLAWSKQPLPLAGTAWSCPPVRITCAMANPPNACYTDQHCPRLQKCCPSFCGRRCRSRPPAIPISYG</sequence>
<accession>A0A7K4L1U1</accession>
<feature type="domain" description="WAP" evidence="1">
    <location>
        <begin position="18"/>
        <end position="70"/>
    </location>
</feature>
<feature type="non-terminal residue" evidence="2">
    <location>
        <position position="1"/>
    </location>
</feature>
<proteinExistence type="predicted"/>
<gene>
    <name evidence="2" type="primary">Elaf_1</name>
    <name evidence="2" type="ORF">CRYSOU_R15145</name>
</gene>
<reference evidence="2 3" key="1">
    <citation type="submission" date="2019-09" db="EMBL/GenBank/DDBJ databases">
        <title>Bird 10,000 Genomes (B10K) Project - Family phase.</title>
        <authorList>
            <person name="Zhang G."/>
        </authorList>
    </citation>
    <scope>NUCLEOTIDE SEQUENCE [LARGE SCALE GENOMIC DNA]</scope>
    <source>
        <strain evidence="2">B10K-MSB-42743</strain>
        <tissue evidence="2">Heart</tissue>
    </source>
</reference>
<dbReference type="SMART" id="SM00217">
    <property type="entry name" value="WAP"/>
    <property type="match status" value="1"/>
</dbReference>
<dbReference type="AlphaFoldDB" id="A0A7K4L1U1"/>
<dbReference type="OrthoDB" id="5104187at2759"/>
<feature type="non-terminal residue" evidence="2">
    <location>
        <position position="77"/>
    </location>
</feature>
<protein>
    <submittedName>
        <fullName evidence="2">ELAF protein</fullName>
    </submittedName>
</protein>
<dbReference type="Gene3D" id="4.10.75.10">
    <property type="entry name" value="Elafin-like"/>
    <property type="match status" value="1"/>
</dbReference>
<dbReference type="EMBL" id="VWPX01067075">
    <property type="protein sequence ID" value="NWI21866.1"/>
    <property type="molecule type" value="Genomic_DNA"/>
</dbReference>
<name>A0A7K4L1U1_9AVES</name>
<dbReference type="GO" id="GO:0005576">
    <property type="term" value="C:extracellular region"/>
    <property type="evidence" value="ECO:0007669"/>
    <property type="project" value="InterPro"/>
</dbReference>
<comment type="caution">
    <text evidence="2">The sequence shown here is derived from an EMBL/GenBank/DDBJ whole genome shotgun (WGS) entry which is preliminary data.</text>
</comment>
<evidence type="ECO:0000313" key="3">
    <source>
        <dbReference type="Proteomes" id="UP000545332"/>
    </source>
</evidence>
<dbReference type="Proteomes" id="UP000545332">
    <property type="component" value="Unassembled WGS sequence"/>
</dbReference>
<dbReference type="InterPro" id="IPR036645">
    <property type="entry name" value="Elafin-like_sf"/>
</dbReference>
<evidence type="ECO:0000313" key="2">
    <source>
        <dbReference type="EMBL" id="NWI21866.1"/>
    </source>
</evidence>
<organism evidence="2 3">
    <name type="scientific">Crypturellus soui</name>
    <dbReference type="NCBI Taxonomy" id="458187"/>
    <lineage>
        <taxon>Eukaryota</taxon>
        <taxon>Metazoa</taxon>
        <taxon>Chordata</taxon>
        <taxon>Craniata</taxon>
        <taxon>Vertebrata</taxon>
        <taxon>Euteleostomi</taxon>
        <taxon>Archelosauria</taxon>
        <taxon>Archosauria</taxon>
        <taxon>Dinosauria</taxon>
        <taxon>Saurischia</taxon>
        <taxon>Theropoda</taxon>
        <taxon>Coelurosauria</taxon>
        <taxon>Aves</taxon>
        <taxon>Palaeognathae</taxon>
        <taxon>Tinamiformes</taxon>
        <taxon>Tinamidae</taxon>
        <taxon>Crypturellus</taxon>
    </lineage>
</organism>
<keyword evidence="3" id="KW-1185">Reference proteome</keyword>
<dbReference type="Pfam" id="PF00095">
    <property type="entry name" value="WAP"/>
    <property type="match status" value="1"/>
</dbReference>
<dbReference type="InterPro" id="IPR008197">
    <property type="entry name" value="WAP_dom"/>
</dbReference>